<name>A0A4Y3WRN0_9PSEU</name>
<dbReference type="EMBL" id="BJNG01000025">
    <property type="protein sequence ID" value="GEC20921.1"/>
    <property type="molecule type" value="Genomic_DNA"/>
</dbReference>
<proteinExistence type="predicted"/>
<dbReference type="AlphaFoldDB" id="A0A4Y3WRN0"/>
<feature type="region of interest" description="Disordered" evidence="1">
    <location>
        <begin position="282"/>
        <end position="304"/>
    </location>
</feature>
<reference evidence="3 4" key="1">
    <citation type="submission" date="2019-06" db="EMBL/GenBank/DDBJ databases">
        <title>Whole genome shotgun sequence of Pseudonocardia hydrocarbonoxydans NBRC 14498.</title>
        <authorList>
            <person name="Hosoyama A."/>
            <person name="Uohara A."/>
            <person name="Ohji S."/>
            <person name="Ichikawa N."/>
        </authorList>
    </citation>
    <scope>NUCLEOTIDE SEQUENCE [LARGE SCALE GENOMIC DNA]</scope>
    <source>
        <strain evidence="3 4">NBRC 14498</strain>
    </source>
</reference>
<dbReference type="InterPro" id="IPR019606">
    <property type="entry name" value="GerMN"/>
</dbReference>
<dbReference type="OrthoDB" id="4843507at2"/>
<accession>A0A4Y3WRN0</accession>
<feature type="compositionally biased region" description="Basic and acidic residues" evidence="1">
    <location>
        <begin position="1"/>
        <end position="14"/>
    </location>
</feature>
<keyword evidence="4" id="KW-1185">Reference proteome</keyword>
<dbReference type="SMART" id="SM00909">
    <property type="entry name" value="Germane"/>
    <property type="match status" value="1"/>
</dbReference>
<dbReference type="Pfam" id="PF10646">
    <property type="entry name" value="Germane"/>
    <property type="match status" value="1"/>
</dbReference>
<feature type="compositionally biased region" description="Basic and acidic residues" evidence="1">
    <location>
        <begin position="294"/>
        <end position="304"/>
    </location>
</feature>
<dbReference type="Proteomes" id="UP000320338">
    <property type="component" value="Unassembled WGS sequence"/>
</dbReference>
<evidence type="ECO:0000256" key="1">
    <source>
        <dbReference type="SAM" id="MobiDB-lite"/>
    </source>
</evidence>
<gene>
    <name evidence="3" type="ORF">PHY01_32040</name>
</gene>
<organism evidence="3 4">
    <name type="scientific">Pseudonocardia hydrocarbonoxydans</name>
    <dbReference type="NCBI Taxonomy" id="76726"/>
    <lineage>
        <taxon>Bacteria</taxon>
        <taxon>Bacillati</taxon>
        <taxon>Actinomycetota</taxon>
        <taxon>Actinomycetes</taxon>
        <taxon>Pseudonocardiales</taxon>
        <taxon>Pseudonocardiaceae</taxon>
        <taxon>Pseudonocardia</taxon>
    </lineage>
</organism>
<sequence>MWATRGRDSGDSRRGGGTWGLAGVDEEVGAVRWIVALVVVLLMAGCSGPAPVPAGPGPAPAPTPGPTATGRALPVYYVAETAAGPRLFREFHRVETADPASDAVREMFAGAVDPDYRTLWPSGTSLRAPVEAAGGVITVDLAGVTPGAQVGSAGAELTVQQLVYTVQGALQSTDPVRILLDGEPVEELFGAVSTADPVRRADQYATRSLVQIDAPADGAVVSGPVEVTGEAAVFEATVPWVVLRDGAVVQEGFTSTAEGQVFAPFSFTVELEPGEYVVRITEDDPSGGEGRPVLTDDKAITVTG</sequence>
<feature type="domain" description="GerMN" evidence="2">
    <location>
        <begin position="100"/>
        <end position="189"/>
    </location>
</feature>
<dbReference type="Pfam" id="PF10648">
    <property type="entry name" value="Gmad2"/>
    <property type="match status" value="1"/>
</dbReference>
<comment type="caution">
    <text evidence="3">The sequence shown here is derived from an EMBL/GenBank/DDBJ whole genome shotgun (WGS) entry which is preliminary data.</text>
</comment>
<protein>
    <recommendedName>
        <fullName evidence="2">GerMN domain-containing protein</fullName>
    </recommendedName>
</protein>
<evidence type="ECO:0000313" key="4">
    <source>
        <dbReference type="Proteomes" id="UP000320338"/>
    </source>
</evidence>
<evidence type="ECO:0000259" key="2">
    <source>
        <dbReference type="SMART" id="SM00909"/>
    </source>
</evidence>
<feature type="region of interest" description="Disordered" evidence="1">
    <location>
        <begin position="1"/>
        <end position="20"/>
    </location>
</feature>
<dbReference type="InterPro" id="IPR018911">
    <property type="entry name" value="Gmad2_Ig-like_dom"/>
</dbReference>
<evidence type="ECO:0000313" key="3">
    <source>
        <dbReference type="EMBL" id="GEC20921.1"/>
    </source>
</evidence>